<dbReference type="EMBL" id="SNSC02000001">
    <property type="protein sequence ID" value="TID27292.1"/>
    <property type="molecule type" value="Genomic_DNA"/>
</dbReference>
<keyword evidence="3" id="KW-1185">Reference proteome</keyword>
<feature type="region of interest" description="Disordered" evidence="1">
    <location>
        <begin position="46"/>
        <end position="151"/>
    </location>
</feature>
<dbReference type="AlphaFoldDB" id="A0A4Z1PVT5"/>
<evidence type="ECO:0000313" key="2">
    <source>
        <dbReference type="EMBL" id="TID27292.1"/>
    </source>
</evidence>
<feature type="compositionally biased region" description="Low complexity" evidence="1">
    <location>
        <begin position="69"/>
        <end position="90"/>
    </location>
</feature>
<evidence type="ECO:0000256" key="1">
    <source>
        <dbReference type="SAM" id="MobiDB-lite"/>
    </source>
</evidence>
<reference evidence="2 3" key="1">
    <citation type="submission" date="2019-04" db="EMBL/GenBank/DDBJ databases">
        <title>High contiguity whole genome sequence and gene annotation resource for two Venturia nashicola isolates.</title>
        <authorList>
            <person name="Prokchorchik M."/>
            <person name="Won K."/>
            <person name="Lee Y."/>
            <person name="Choi E.D."/>
            <person name="Segonzac C."/>
            <person name="Sohn K.H."/>
        </authorList>
    </citation>
    <scope>NUCLEOTIDE SEQUENCE [LARGE SCALE GENOMIC DNA]</scope>
    <source>
        <strain evidence="2 3">PRI2</strain>
    </source>
</reference>
<feature type="compositionally biased region" description="Polar residues" evidence="1">
    <location>
        <begin position="136"/>
        <end position="151"/>
    </location>
</feature>
<proteinExistence type="predicted"/>
<feature type="compositionally biased region" description="Polar residues" evidence="1">
    <location>
        <begin position="96"/>
        <end position="113"/>
    </location>
</feature>
<evidence type="ECO:0000313" key="3">
    <source>
        <dbReference type="Proteomes" id="UP000298493"/>
    </source>
</evidence>
<sequence>MSPKEFPFPKGEDASTNSSSTAEAYFRQPVQPVPLVTHIPDPQQILPVVYSPEPQPQPQQNVPAYRPASRQQFRTQPQSTSPTSRSASRQLPRGARQQSFVTAYSPASRQQQYLPDPPPITRTPSPVRQPQYGPEPQQTVEDISPEPQRQSIPTYRPEVLLRILNNVPLSLNDFALLRLNDNPLTLNEDSSTPNTGPSKLHDALLIQNDVLLQPNDAASTRSKQLPPKPNRKGDLQAVNLHHEKDTEQPVLALTQKTNTTVSPAIENRQRTLPAHNPTSQ</sequence>
<gene>
    <name evidence="2" type="ORF">E6O75_ATG00059</name>
</gene>
<feature type="region of interest" description="Disordered" evidence="1">
    <location>
        <begin position="1"/>
        <end position="26"/>
    </location>
</feature>
<comment type="caution">
    <text evidence="2">The sequence shown here is derived from an EMBL/GenBank/DDBJ whole genome shotgun (WGS) entry which is preliminary data.</text>
</comment>
<feature type="region of interest" description="Disordered" evidence="1">
    <location>
        <begin position="242"/>
        <end position="280"/>
    </location>
</feature>
<organism evidence="2 3">
    <name type="scientific">Venturia nashicola</name>
    <dbReference type="NCBI Taxonomy" id="86259"/>
    <lineage>
        <taxon>Eukaryota</taxon>
        <taxon>Fungi</taxon>
        <taxon>Dikarya</taxon>
        <taxon>Ascomycota</taxon>
        <taxon>Pezizomycotina</taxon>
        <taxon>Dothideomycetes</taxon>
        <taxon>Pleosporomycetidae</taxon>
        <taxon>Venturiales</taxon>
        <taxon>Venturiaceae</taxon>
        <taxon>Venturia</taxon>
    </lineage>
</organism>
<name>A0A4Z1PVT5_9PEZI</name>
<dbReference type="Proteomes" id="UP000298493">
    <property type="component" value="Unassembled WGS sequence"/>
</dbReference>
<protein>
    <submittedName>
        <fullName evidence="2">Uncharacterized protein</fullName>
    </submittedName>
</protein>
<accession>A0A4Z1PVT5</accession>